<reference evidence="2" key="1">
    <citation type="submission" date="2022-05" db="EMBL/GenBank/DDBJ databases">
        <title>Draft genome sequence of Clostridium tertium strain CP3 isolated from Peru.</title>
        <authorList>
            <person name="Hurtado R."/>
            <person name="Lima L."/>
            <person name="Sousa T."/>
            <person name="Jaiswal A.K."/>
            <person name="Tiwari S."/>
            <person name="Maturrano L."/>
            <person name="Brenig B."/>
            <person name="Azevedo V."/>
        </authorList>
    </citation>
    <scope>NUCLEOTIDE SEQUENCE</scope>
    <source>
        <strain evidence="2">CP3</strain>
    </source>
</reference>
<accession>A0A9X3XQK9</accession>
<feature type="region of interest" description="Disordered" evidence="1">
    <location>
        <begin position="1"/>
        <end position="39"/>
    </location>
</feature>
<evidence type="ECO:0000256" key="1">
    <source>
        <dbReference type="SAM" id="MobiDB-lite"/>
    </source>
</evidence>
<proteinExistence type="predicted"/>
<evidence type="ECO:0000313" key="2">
    <source>
        <dbReference type="EMBL" id="MDC4242621.1"/>
    </source>
</evidence>
<evidence type="ECO:0000313" key="3">
    <source>
        <dbReference type="Proteomes" id="UP001141183"/>
    </source>
</evidence>
<dbReference type="Gene3D" id="4.10.410.40">
    <property type="match status" value="1"/>
</dbReference>
<dbReference type="InterPro" id="IPR014918">
    <property type="entry name" value="Phage_tail_3"/>
</dbReference>
<dbReference type="Proteomes" id="UP001141183">
    <property type="component" value="Unassembled WGS sequence"/>
</dbReference>
<comment type="caution">
    <text evidence="2">The sequence shown here is derived from an EMBL/GenBank/DDBJ whole genome shotgun (WGS) entry which is preliminary data.</text>
</comment>
<keyword evidence="3" id="KW-1185">Reference proteome</keyword>
<dbReference type="RefSeq" id="WP_272470882.1">
    <property type="nucleotide sequence ID" value="NZ_JAMRYU010000053.1"/>
</dbReference>
<dbReference type="AlphaFoldDB" id="A0A9X3XQK9"/>
<dbReference type="EMBL" id="JAMRYU010000053">
    <property type="protein sequence ID" value="MDC4242621.1"/>
    <property type="molecule type" value="Genomic_DNA"/>
</dbReference>
<sequence length="138" mass="15079">MLANGIKLGYKKKGSEPATYTDLPGLKEVPEMGDEPEKVDNTCLSDKVKQYEYGIGDPGDLEFKFKYENSSATSPYRVLRAAAESKEVLSFEETFPDGTKFNWDAQVSVKLGGGGVNGVIDFTLKMALQSDIKVVDPS</sequence>
<organism evidence="2 3">
    <name type="scientific">Clostridium tertium</name>
    <dbReference type="NCBI Taxonomy" id="1559"/>
    <lineage>
        <taxon>Bacteria</taxon>
        <taxon>Bacillati</taxon>
        <taxon>Bacillota</taxon>
        <taxon>Clostridia</taxon>
        <taxon>Eubacteriales</taxon>
        <taxon>Clostridiaceae</taxon>
        <taxon>Clostridium</taxon>
    </lineage>
</organism>
<gene>
    <name evidence="2" type="ORF">NE398_21095</name>
</gene>
<name>A0A9X3XQK9_9CLOT</name>
<dbReference type="Pfam" id="PF08813">
    <property type="entry name" value="Phage_tail_3"/>
    <property type="match status" value="1"/>
</dbReference>
<protein>
    <submittedName>
        <fullName evidence="2">Phage tail protein</fullName>
    </submittedName>
</protein>